<evidence type="ECO:0000313" key="1">
    <source>
        <dbReference type="EMBL" id="RZU62745.1"/>
    </source>
</evidence>
<dbReference type="InterPro" id="IPR006379">
    <property type="entry name" value="HAD-SF_hydro_IIB"/>
</dbReference>
<organism evidence="1 2">
    <name type="scientific">Zhihengliuella halotolerans</name>
    <dbReference type="NCBI Taxonomy" id="370736"/>
    <lineage>
        <taxon>Bacteria</taxon>
        <taxon>Bacillati</taxon>
        <taxon>Actinomycetota</taxon>
        <taxon>Actinomycetes</taxon>
        <taxon>Micrococcales</taxon>
        <taxon>Micrococcaceae</taxon>
        <taxon>Zhihengliuella</taxon>
    </lineage>
</organism>
<comment type="caution">
    <text evidence="1">The sequence shown here is derived from an EMBL/GenBank/DDBJ whole genome shotgun (WGS) entry which is preliminary data.</text>
</comment>
<name>A0A4Q8AG73_9MICC</name>
<dbReference type="AlphaFoldDB" id="A0A4Q8AG73"/>
<gene>
    <name evidence="1" type="ORF">EV380_2347</name>
</gene>
<dbReference type="GO" id="GO:0005829">
    <property type="term" value="C:cytosol"/>
    <property type="evidence" value="ECO:0007669"/>
    <property type="project" value="TreeGrafter"/>
</dbReference>
<dbReference type="RefSeq" id="WP_130451278.1">
    <property type="nucleotide sequence ID" value="NZ_SHLA01000001.1"/>
</dbReference>
<dbReference type="Gene3D" id="3.40.50.1000">
    <property type="entry name" value="HAD superfamily/HAD-like"/>
    <property type="match status" value="1"/>
</dbReference>
<dbReference type="GO" id="GO:0016791">
    <property type="term" value="F:phosphatase activity"/>
    <property type="evidence" value="ECO:0007669"/>
    <property type="project" value="TreeGrafter"/>
</dbReference>
<sequence length="286" mass="29590">MSAATENAKSHTVVDESARAVFLDVDGTYADHGVVPDGHVRAVRAARAAGHKVLLCTGRPLSMLDDEILGAGFDGVVASAGAHVKIGGEVLLDRRFPAGLAARTVEVLDVHDAVYILEAQEALHAPPAAMERLREIIEEHFRHSPTGAAAILGALRPAADLAAVPFAKVSVFASPVPMSRLLAEIGEGVAVVENSIAAEGRHSGELYLHGISKADGLAAAIEHLNIPREHSIAVGDGENDLEMVAYAGIGVAIEGSSPQLTALADRTAAPPREEGLVAAFAELGLS</sequence>
<dbReference type="InterPro" id="IPR036412">
    <property type="entry name" value="HAD-like_sf"/>
</dbReference>
<dbReference type="SUPFAM" id="SSF56784">
    <property type="entry name" value="HAD-like"/>
    <property type="match status" value="1"/>
</dbReference>
<reference evidence="1 2" key="1">
    <citation type="submission" date="2019-02" db="EMBL/GenBank/DDBJ databases">
        <title>Sequencing the genomes of 1000 actinobacteria strains.</title>
        <authorList>
            <person name="Klenk H.-P."/>
        </authorList>
    </citation>
    <scope>NUCLEOTIDE SEQUENCE [LARGE SCALE GENOMIC DNA]</scope>
    <source>
        <strain evidence="1 2">DSM 17364</strain>
    </source>
</reference>
<dbReference type="EMBL" id="SHLA01000001">
    <property type="protein sequence ID" value="RZU62745.1"/>
    <property type="molecule type" value="Genomic_DNA"/>
</dbReference>
<accession>A0A4Q8AG73</accession>
<evidence type="ECO:0000313" key="2">
    <source>
        <dbReference type="Proteomes" id="UP000292685"/>
    </source>
</evidence>
<dbReference type="InterPro" id="IPR023214">
    <property type="entry name" value="HAD_sf"/>
</dbReference>
<dbReference type="Pfam" id="PF08282">
    <property type="entry name" value="Hydrolase_3"/>
    <property type="match status" value="1"/>
</dbReference>
<dbReference type="Proteomes" id="UP000292685">
    <property type="component" value="Unassembled WGS sequence"/>
</dbReference>
<dbReference type="NCBIfam" id="TIGR01484">
    <property type="entry name" value="HAD-SF-IIB"/>
    <property type="match status" value="1"/>
</dbReference>
<evidence type="ECO:0008006" key="3">
    <source>
        <dbReference type="Google" id="ProtNLM"/>
    </source>
</evidence>
<keyword evidence="2" id="KW-1185">Reference proteome</keyword>
<dbReference type="PANTHER" id="PTHR10000:SF25">
    <property type="entry name" value="PHOSPHATASE YKRA-RELATED"/>
    <property type="match status" value="1"/>
</dbReference>
<dbReference type="Gene3D" id="3.30.1240.10">
    <property type="match status" value="1"/>
</dbReference>
<dbReference type="GO" id="GO:0000287">
    <property type="term" value="F:magnesium ion binding"/>
    <property type="evidence" value="ECO:0007669"/>
    <property type="project" value="TreeGrafter"/>
</dbReference>
<proteinExistence type="predicted"/>
<dbReference type="OrthoDB" id="3180855at2"/>
<dbReference type="PANTHER" id="PTHR10000">
    <property type="entry name" value="PHOSPHOSERINE PHOSPHATASE"/>
    <property type="match status" value="1"/>
</dbReference>
<protein>
    <recommendedName>
        <fullName evidence="3">Cof subfamily protein (Haloacid dehalogenase superfamily)/HAD superfamily hydrolase (TIGR01484 family)</fullName>
    </recommendedName>
</protein>